<evidence type="ECO:0000259" key="13">
    <source>
        <dbReference type="Pfam" id="PF26216"/>
    </source>
</evidence>
<keyword evidence="11" id="KW-0547">Nucleotide-binding</keyword>
<evidence type="ECO:0000256" key="6">
    <source>
        <dbReference type="ARBA" id="ARBA00018857"/>
    </source>
</evidence>
<keyword evidence="12" id="KW-0378">Hydrolase</keyword>
<proteinExistence type="inferred from homology"/>
<dbReference type="AlphaFoldDB" id="A0AAJ7TY58"/>
<evidence type="ECO:0000256" key="7">
    <source>
        <dbReference type="ARBA" id="ARBA00022490"/>
    </source>
</evidence>
<evidence type="ECO:0000256" key="5">
    <source>
        <dbReference type="ARBA" id="ARBA00012507"/>
    </source>
</evidence>
<evidence type="ECO:0000256" key="3">
    <source>
        <dbReference type="ARBA" id="ARBA00004496"/>
    </source>
</evidence>
<keyword evidence="10" id="KW-0548">Nucleotidyltransferase</keyword>
<comment type="subcellular location">
    <subcellularLocation>
        <location evidence="3">Cytoplasm</location>
    </subcellularLocation>
</comment>
<evidence type="ECO:0000259" key="14">
    <source>
        <dbReference type="Pfam" id="PF26217"/>
    </source>
</evidence>
<dbReference type="KEGG" id="pmrn:116950847"/>
<keyword evidence="8" id="KW-0344">Guanine-nucleotide releasing factor</keyword>
<dbReference type="Pfam" id="PF26216">
    <property type="entry name" value="GDPGP1_C"/>
    <property type="match status" value="1"/>
</dbReference>
<evidence type="ECO:0000256" key="9">
    <source>
        <dbReference type="ARBA" id="ARBA00022679"/>
    </source>
</evidence>
<reference evidence="16" key="1">
    <citation type="submission" date="2025-08" db="UniProtKB">
        <authorList>
            <consortium name="RefSeq"/>
        </authorList>
    </citation>
    <scope>IDENTIFICATION</scope>
    <source>
        <tissue evidence="16">Sperm</tissue>
    </source>
</reference>
<dbReference type="GO" id="GO:0006006">
    <property type="term" value="P:glucose metabolic process"/>
    <property type="evidence" value="ECO:0007669"/>
    <property type="project" value="TreeGrafter"/>
</dbReference>
<name>A0AAJ7TY58_PETMA</name>
<accession>A0AAJ7TY58</accession>
<dbReference type="PANTHER" id="PTHR20884">
    <property type="entry name" value="GDP-D-GLUCOSE PHOSPHORYLASE 1"/>
    <property type="match status" value="1"/>
</dbReference>
<organism evidence="15 16">
    <name type="scientific">Petromyzon marinus</name>
    <name type="common">Sea lamprey</name>
    <dbReference type="NCBI Taxonomy" id="7757"/>
    <lineage>
        <taxon>Eukaryota</taxon>
        <taxon>Metazoa</taxon>
        <taxon>Chordata</taxon>
        <taxon>Craniata</taxon>
        <taxon>Vertebrata</taxon>
        <taxon>Cyclostomata</taxon>
        <taxon>Hyperoartia</taxon>
        <taxon>Petromyzontiformes</taxon>
        <taxon>Petromyzontidae</taxon>
        <taxon>Petromyzon</taxon>
    </lineage>
</organism>
<dbReference type="InterPro" id="IPR058866">
    <property type="entry name" value="GDPGP1_N"/>
</dbReference>
<evidence type="ECO:0000256" key="2">
    <source>
        <dbReference type="ARBA" id="ARBA00003049"/>
    </source>
</evidence>
<evidence type="ECO:0000256" key="12">
    <source>
        <dbReference type="ARBA" id="ARBA00022801"/>
    </source>
</evidence>
<evidence type="ECO:0000256" key="1">
    <source>
        <dbReference type="ARBA" id="ARBA00000063"/>
    </source>
</evidence>
<evidence type="ECO:0000256" key="10">
    <source>
        <dbReference type="ARBA" id="ARBA00022695"/>
    </source>
</evidence>
<evidence type="ECO:0000256" key="8">
    <source>
        <dbReference type="ARBA" id="ARBA00022658"/>
    </source>
</evidence>
<dbReference type="Proteomes" id="UP001318040">
    <property type="component" value="Chromosome 40"/>
</dbReference>
<comment type="function">
    <text evidence="2">Specific and highly efficient GDP-D-glucose phosphorylase regulating the levels of GDP-D-glucose in cells.</text>
</comment>
<dbReference type="PANTHER" id="PTHR20884:SF8">
    <property type="entry name" value="GDP-D-GLUCOSE PHOSPHORYLASE 1"/>
    <property type="match status" value="1"/>
</dbReference>
<evidence type="ECO:0000256" key="11">
    <source>
        <dbReference type="ARBA" id="ARBA00022741"/>
    </source>
</evidence>
<dbReference type="GO" id="GO:0005737">
    <property type="term" value="C:cytoplasm"/>
    <property type="evidence" value="ECO:0007669"/>
    <property type="project" value="UniProtKB-SubCell"/>
</dbReference>
<feature type="domain" description="GDPGP1-like N-terminal" evidence="14">
    <location>
        <begin position="35"/>
        <end position="196"/>
    </location>
</feature>
<dbReference type="Pfam" id="PF26217">
    <property type="entry name" value="GDPGP1_N"/>
    <property type="match status" value="1"/>
</dbReference>
<gene>
    <name evidence="16" type="primary">GDPGP1</name>
</gene>
<dbReference type="RefSeq" id="XP_032824853.1">
    <property type="nucleotide sequence ID" value="XM_032968962.1"/>
</dbReference>
<dbReference type="GO" id="GO:0016787">
    <property type="term" value="F:hydrolase activity"/>
    <property type="evidence" value="ECO:0007669"/>
    <property type="project" value="UniProtKB-KW"/>
</dbReference>
<evidence type="ECO:0000256" key="4">
    <source>
        <dbReference type="ARBA" id="ARBA00006451"/>
    </source>
</evidence>
<dbReference type="GO" id="GO:0080048">
    <property type="term" value="F:GDP-D-glucose phosphorylase activity"/>
    <property type="evidence" value="ECO:0007669"/>
    <property type="project" value="UniProtKB-EC"/>
</dbReference>
<keyword evidence="9" id="KW-0808">Transferase</keyword>
<dbReference type="EC" id="2.7.7.78" evidence="5"/>
<comment type="catalytic activity">
    <reaction evidence="1">
        <text>GDP-alpha-D-glucose + phosphate = alpha-D-glucose 1-phosphate + GDP + H(+)</text>
        <dbReference type="Rhea" id="RHEA:30387"/>
        <dbReference type="ChEBI" id="CHEBI:15378"/>
        <dbReference type="ChEBI" id="CHEBI:43474"/>
        <dbReference type="ChEBI" id="CHEBI:58189"/>
        <dbReference type="ChEBI" id="CHEBI:58601"/>
        <dbReference type="ChEBI" id="CHEBI:62230"/>
        <dbReference type="EC" id="2.7.7.78"/>
    </reaction>
</comment>
<dbReference type="CTD" id="390637"/>
<dbReference type="InterPro" id="IPR026506">
    <property type="entry name" value="GDPGP"/>
</dbReference>
<evidence type="ECO:0000313" key="16">
    <source>
        <dbReference type="RefSeq" id="XP_032824853.1"/>
    </source>
</evidence>
<evidence type="ECO:0000313" key="15">
    <source>
        <dbReference type="Proteomes" id="UP001318040"/>
    </source>
</evidence>
<comment type="similarity">
    <text evidence="4">Belongs to the GDPGP1 family.</text>
</comment>
<keyword evidence="15" id="KW-1185">Reference proteome</keyword>
<feature type="domain" description="GDPGP1-like C-terminal" evidence="13">
    <location>
        <begin position="227"/>
        <end position="368"/>
    </location>
</feature>
<dbReference type="GO" id="GO:0005085">
    <property type="term" value="F:guanyl-nucleotide exchange factor activity"/>
    <property type="evidence" value="ECO:0007669"/>
    <property type="project" value="UniProtKB-KW"/>
</dbReference>
<dbReference type="GO" id="GO:0000166">
    <property type="term" value="F:nucleotide binding"/>
    <property type="evidence" value="ECO:0007669"/>
    <property type="project" value="UniProtKB-KW"/>
</dbReference>
<protein>
    <recommendedName>
        <fullName evidence="6">GDP-D-glucose phosphorylase 1</fullName>
        <ecNumber evidence="5">2.7.7.78</ecNumber>
    </recommendedName>
</protein>
<keyword evidence="7" id="KW-0963">Cytoplasm</keyword>
<dbReference type="InterPro" id="IPR058865">
    <property type="entry name" value="GDPGP1_C"/>
</dbReference>
<sequence length="398" mass="42082">MSASGAADAGRPSPPPEVFRYSDAELRSGGAPGRRFDEALLRLWDARMEAGAFRYALRSPLPTRRLPGPLGLLVQLNPERAALRRPAQHAQRLDQPFQPELFNFTRVPPTEILLEMRRSEPPESPGDLVLINASPLERGHVLLVPAPGLRLPQALTERAARLGLDALLLSSRRGLRVGFNSLCALASVNHLHLHAYYLERALLAEWAPAAAVEEGGPLHALGPPSHPARGFLLYEDEASADAAARLARRLHAVASRLALRGYAHNVFVCRGAPPCGGVAAPTSGGVRALVWPREPCLGAKELAPRAEEDGGGGGGGARFNVALCELAGHVPLASRRLFETITEAQAAGVIGGHSLAEQPFRALARELAALVREDAAGTGDDRCGTCGASGGESAACEP</sequence>